<dbReference type="InterPro" id="IPR028994">
    <property type="entry name" value="Integrin_alpha_N"/>
</dbReference>
<dbReference type="SUPFAM" id="SSF69318">
    <property type="entry name" value="Integrin alpha N-terminal domain"/>
    <property type="match status" value="1"/>
</dbReference>
<dbReference type="InterPro" id="IPR025965">
    <property type="entry name" value="FlgD/Vpr_Ig-like"/>
</dbReference>
<dbReference type="EMBL" id="JBEZUR010000010">
    <property type="protein sequence ID" value="MEU3554429.1"/>
    <property type="molecule type" value="Genomic_DNA"/>
</dbReference>
<dbReference type="Pfam" id="PF13860">
    <property type="entry name" value="FlgD_ig"/>
    <property type="match status" value="1"/>
</dbReference>
<accession>A0ABV2YFD0</accession>
<evidence type="ECO:0000256" key="1">
    <source>
        <dbReference type="ARBA" id="ARBA00022729"/>
    </source>
</evidence>
<name>A0ABV2YFD0_9ACTN</name>
<evidence type="ECO:0000313" key="5">
    <source>
        <dbReference type="Proteomes" id="UP001550850"/>
    </source>
</evidence>
<keyword evidence="1 2" id="KW-0732">Signal</keyword>
<dbReference type="Proteomes" id="UP001550850">
    <property type="component" value="Unassembled WGS sequence"/>
</dbReference>
<dbReference type="Gene3D" id="2.60.40.4070">
    <property type="match status" value="1"/>
</dbReference>
<evidence type="ECO:0000313" key="4">
    <source>
        <dbReference type="EMBL" id="MEU3554429.1"/>
    </source>
</evidence>
<organism evidence="4 5">
    <name type="scientific">Streptomyces fragilis</name>
    <dbReference type="NCBI Taxonomy" id="67301"/>
    <lineage>
        <taxon>Bacteria</taxon>
        <taxon>Bacillati</taxon>
        <taxon>Actinomycetota</taxon>
        <taxon>Actinomycetes</taxon>
        <taxon>Kitasatosporales</taxon>
        <taxon>Streptomycetaceae</taxon>
        <taxon>Streptomyces</taxon>
    </lineage>
</organism>
<dbReference type="RefSeq" id="WP_108956575.1">
    <property type="nucleotide sequence ID" value="NZ_BEVZ01000008.1"/>
</dbReference>
<reference evidence="4 5" key="1">
    <citation type="submission" date="2024-06" db="EMBL/GenBank/DDBJ databases">
        <title>The Natural Products Discovery Center: Release of the First 8490 Sequenced Strains for Exploring Actinobacteria Biosynthetic Diversity.</title>
        <authorList>
            <person name="Kalkreuter E."/>
            <person name="Kautsar S.A."/>
            <person name="Yang D."/>
            <person name="Bader C.D."/>
            <person name="Teijaro C.N."/>
            <person name="Fluegel L."/>
            <person name="Davis C.M."/>
            <person name="Simpson J.R."/>
            <person name="Lauterbach L."/>
            <person name="Steele A.D."/>
            <person name="Gui C."/>
            <person name="Meng S."/>
            <person name="Li G."/>
            <person name="Viehrig K."/>
            <person name="Ye F."/>
            <person name="Su P."/>
            <person name="Kiefer A.F."/>
            <person name="Nichols A."/>
            <person name="Cepeda A.J."/>
            <person name="Yan W."/>
            <person name="Fan B."/>
            <person name="Jiang Y."/>
            <person name="Adhikari A."/>
            <person name="Zheng C.-J."/>
            <person name="Schuster L."/>
            <person name="Cowan T.M."/>
            <person name="Smanski M.J."/>
            <person name="Chevrette M.G."/>
            <person name="De Carvalho L.P.S."/>
            <person name="Shen B."/>
        </authorList>
    </citation>
    <scope>NUCLEOTIDE SEQUENCE [LARGE SCALE GENOMIC DNA]</scope>
    <source>
        <strain evidence="4 5">NPDC038104</strain>
    </source>
</reference>
<evidence type="ECO:0000259" key="3">
    <source>
        <dbReference type="Pfam" id="PF13860"/>
    </source>
</evidence>
<feature type="signal peptide" evidence="2">
    <location>
        <begin position="1"/>
        <end position="32"/>
    </location>
</feature>
<comment type="caution">
    <text evidence="4">The sequence shown here is derived from an EMBL/GenBank/DDBJ whole genome shotgun (WGS) entry which is preliminary data.</text>
</comment>
<protein>
    <submittedName>
        <fullName evidence="4">FG-GAP-like repeat-containing protein</fullName>
    </submittedName>
</protein>
<feature type="domain" description="FlgD/Vpr Ig-like" evidence="3">
    <location>
        <begin position="686"/>
        <end position="745"/>
    </location>
</feature>
<sequence length="1020" mass="106654">MGRPALIRVAVAVTTSLALALGAGVVVGTAQADETAEVIVPAETYQRPGTVVLGAGPSGFLRYEPGRGHLWTTYDGHDTVVDASGDSTPGTSDLGAGSDVVVRYDEGTRTVSLRDMAAGGAVSTLVLPTGHEYEGTLGRTVLTTRYVDGAWTWRLLDTGDDGTLRERAVAGVPAGITSVMTAIAPVADTRGTVVQYYRDGAARTGWLDAVEGRLTELPGHVTVNMTGRSFLSTTHLAAWDGSDTVSVYSRDDLSTPVRRVPLENDGKTMLAGMIGDTLLVSRVDPSLGAAGSSAAVWRLESLAADGSTTGTVLARNLGLGMATPDGGLLIPGAGDDLTRWGVHLITEGSDGTLGTRRVAAGELQTVTRPIRDLALTDGRLSVLEWNAEYERVHMYTRTAGTSTVGARVFRGAATDRAEITDTGDGRTVISEPWPSDGVPRVIGPAESLPGRPVDASRTYVRVLEAAGRHVAMATENTAEVPAETRVVDADTGRTVVTSASHAMAMWGTTVWVGETAGNGVVPVDLSTGQAGEAVRWSAARGGCVPGDLQAVGRWLLWTCLGSSADTRGVYDTVTKTNLTLEKDPGRDLPPAKLGDGFVVTDEDGTLTVTDFRTGTPQTHTLGAFQSGLPWDVDPYTGLIAHVDGRQNIHLVPSGIPLSPLAQTDSSVAGSVDVKGGASLWSPRWWLSKQAASWKLVIRNKATGATVRTLTGTGARSTVQASWNGKDSAGGLVPNGAHTWTLTATPADGQGAALTRTGTLKVTGATPVPRDFVGSDGFGELVTLNSSGGLTYQYGNGTGTFSGKRSGSGWATTVRPVPFGDLDGDRCNDMLVRHSSGELRAYRPGCASAVTPSTASTSLGTGWNQYDVLTSPGDLSGDGRADLITRQSSTGDIHLHKATSTGKLSARVKIRSGWTYKKILGAGDLNGDGFGDLLAQDKSNELWRYDGTASGQFKNRVKVFTDWGASYNVVVGVGDITGDGRADLVCRDTSGNVWRNNGDGKGSFSSRTRITTGWQGYKGLF</sequence>
<dbReference type="Pfam" id="PF13517">
    <property type="entry name" value="FG-GAP_3"/>
    <property type="match status" value="1"/>
</dbReference>
<proteinExistence type="predicted"/>
<gene>
    <name evidence="4" type="ORF">AB0E65_09445</name>
</gene>
<dbReference type="PANTHER" id="PTHR44103:SF1">
    <property type="entry name" value="PROPROTEIN CONVERTASE P"/>
    <property type="match status" value="1"/>
</dbReference>
<evidence type="ECO:0000256" key="2">
    <source>
        <dbReference type="SAM" id="SignalP"/>
    </source>
</evidence>
<feature type="chain" id="PRO_5047183220" evidence="2">
    <location>
        <begin position="33"/>
        <end position="1020"/>
    </location>
</feature>
<dbReference type="Gene3D" id="2.130.10.130">
    <property type="entry name" value="Integrin alpha, N-terminal"/>
    <property type="match status" value="1"/>
</dbReference>
<dbReference type="PANTHER" id="PTHR44103">
    <property type="entry name" value="PROPROTEIN CONVERTASE P"/>
    <property type="match status" value="1"/>
</dbReference>
<dbReference type="InterPro" id="IPR013517">
    <property type="entry name" value="FG-GAP"/>
</dbReference>
<keyword evidence="5" id="KW-1185">Reference proteome</keyword>